<evidence type="ECO:0000256" key="1">
    <source>
        <dbReference type="ARBA" id="ARBA00011065"/>
    </source>
</evidence>
<name>A0A8S3YJV9_9EUPU</name>
<gene>
    <name evidence="9" type="ORF">CUNI_LOCUS2855</name>
</gene>
<dbReference type="GO" id="GO:0000086">
    <property type="term" value="P:G2/M transition of mitotic cell cycle"/>
    <property type="evidence" value="ECO:0007669"/>
    <property type="project" value="TreeGrafter"/>
</dbReference>
<dbReference type="SUPFAM" id="SSF52821">
    <property type="entry name" value="Rhodanese/Cell cycle control phosphatase"/>
    <property type="match status" value="1"/>
</dbReference>
<evidence type="ECO:0000313" key="9">
    <source>
        <dbReference type="EMBL" id="CAG5117297.1"/>
    </source>
</evidence>
<dbReference type="EMBL" id="CAJHNH020000383">
    <property type="protein sequence ID" value="CAG5117297.1"/>
    <property type="molecule type" value="Genomic_DNA"/>
</dbReference>
<organism evidence="9 10">
    <name type="scientific">Candidula unifasciata</name>
    <dbReference type="NCBI Taxonomy" id="100452"/>
    <lineage>
        <taxon>Eukaryota</taxon>
        <taxon>Metazoa</taxon>
        <taxon>Spiralia</taxon>
        <taxon>Lophotrochozoa</taxon>
        <taxon>Mollusca</taxon>
        <taxon>Gastropoda</taxon>
        <taxon>Heterobranchia</taxon>
        <taxon>Euthyneura</taxon>
        <taxon>Panpulmonata</taxon>
        <taxon>Eupulmonata</taxon>
        <taxon>Stylommatophora</taxon>
        <taxon>Helicina</taxon>
        <taxon>Helicoidea</taxon>
        <taxon>Geomitridae</taxon>
        <taxon>Candidula</taxon>
    </lineage>
</organism>
<evidence type="ECO:0000256" key="6">
    <source>
        <dbReference type="RuleBase" id="RU368028"/>
    </source>
</evidence>
<feature type="compositionally biased region" description="Basic and acidic residues" evidence="7">
    <location>
        <begin position="224"/>
        <end position="235"/>
    </location>
</feature>
<evidence type="ECO:0000256" key="4">
    <source>
        <dbReference type="ARBA" id="ARBA00022912"/>
    </source>
</evidence>
<proteinExistence type="inferred from homology"/>
<dbReference type="InterPro" id="IPR001763">
    <property type="entry name" value="Rhodanese-like_dom"/>
</dbReference>
<dbReference type="PROSITE" id="PS50206">
    <property type="entry name" value="RHODANESE_3"/>
    <property type="match status" value="1"/>
</dbReference>
<dbReference type="GO" id="GO:0110032">
    <property type="term" value="P:positive regulation of G2/MI transition of meiotic cell cycle"/>
    <property type="evidence" value="ECO:0007669"/>
    <property type="project" value="TreeGrafter"/>
</dbReference>
<dbReference type="SMART" id="SM00450">
    <property type="entry name" value="RHOD"/>
    <property type="match status" value="1"/>
</dbReference>
<dbReference type="GO" id="GO:0004725">
    <property type="term" value="F:protein tyrosine phosphatase activity"/>
    <property type="evidence" value="ECO:0007669"/>
    <property type="project" value="UniProtKB-UniRule"/>
</dbReference>
<feature type="region of interest" description="Disordered" evidence="7">
    <location>
        <begin position="22"/>
        <end position="70"/>
    </location>
</feature>
<comment type="similarity">
    <text evidence="1 6">Belongs to the MPI phosphatase family.</text>
</comment>
<dbReference type="GO" id="GO:0009794">
    <property type="term" value="P:regulation of mitotic cell cycle, embryonic"/>
    <property type="evidence" value="ECO:0007669"/>
    <property type="project" value="UniProtKB-ARBA"/>
</dbReference>
<keyword evidence="4 6" id="KW-0904">Protein phosphatase</keyword>
<comment type="function">
    <text evidence="6">Tyrosine protein phosphatase which functions as a dosage-dependent inducer of mitotic progression.</text>
</comment>
<dbReference type="EC" id="3.1.3.48" evidence="6"/>
<feature type="domain" description="Rhodanese" evidence="8">
    <location>
        <begin position="316"/>
        <end position="425"/>
    </location>
</feature>
<keyword evidence="2 6" id="KW-0132">Cell division</keyword>
<evidence type="ECO:0000256" key="7">
    <source>
        <dbReference type="SAM" id="MobiDB-lite"/>
    </source>
</evidence>
<keyword evidence="10" id="KW-1185">Reference proteome</keyword>
<dbReference type="PANTHER" id="PTHR10828:SF17">
    <property type="entry name" value="PROTEIN-TYROSINE-PHOSPHATASE"/>
    <property type="match status" value="1"/>
</dbReference>
<protein>
    <recommendedName>
        <fullName evidence="6">M-phase inducer phosphatase</fullName>
        <ecNumber evidence="6">3.1.3.48</ecNumber>
    </recommendedName>
</protein>
<dbReference type="CDD" id="cd01530">
    <property type="entry name" value="Cdc25"/>
    <property type="match status" value="1"/>
</dbReference>
<dbReference type="GO" id="GO:0005737">
    <property type="term" value="C:cytoplasm"/>
    <property type="evidence" value="ECO:0007669"/>
    <property type="project" value="TreeGrafter"/>
</dbReference>
<dbReference type="GO" id="GO:0005634">
    <property type="term" value="C:nucleus"/>
    <property type="evidence" value="ECO:0007669"/>
    <property type="project" value="TreeGrafter"/>
</dbReference>
<comment type="caution">
    <text evidence="9">The sequence shown here is derived from an EMBL/GenBank/DDBJ whole genome shotgun (WGS) entry which is preliminary data.</text>
</comment>
<evidence type="ECO:0000313" key="10">
    <source>
        <dbReference type="Proteomes" id="UP000678393"/>
    </source>
</evidence>
<feature type="region of interest" description="Disordered" evidence="7">
    <location>
        <begin position="177"/>
        <end position="237"/>
    </location>
</feature>
<dbReference type="Pfam" id="PF00581">
    <property type="entry name" value="Rhodanese"/>
    <property type="match status" value="1"/>
</dbReference>
<dbReference type="GO" id="GO:0010971">
    <property type="term" value="P:positive regulation of G2/M transition of mitotic cell cycle"/>
    <property type="evidence" value="ECO:0007669"/>
    <property type="project" value="TreeGrafter"/>
</dbReference>
<dbReference type="PANTHER" id="PTHR10828">
    <property type="entry name" value="M-PHASE INDUCER PHOSPHATASE DUAL SPECIFICITY PHOSPHATASE CDC25"/>
    <property type="match status" value="1"/>
</dbReference>
<dbReference type="PRINTS" id="PR00716">
    <property type="entry name" value="MPIPHPHTASE"/>
</dbReference>
<keyword evidence="6" id="KW-0498">Mitosis</keyword>
<keyword evidence="3 6" id="KW-0378">Hydrolase</keyword>
<accession>A0A8S3YJV9</accession>
<dbReference type="Gene3D" id="3.40.250.10">
    <property type="entry name" value="Rhodanese-like domain"/>
    <property type="match status" value="1"/>
</dbReference>
<dbReference type="InterPro" id="IPR036873">
    <property type="entry name" value="Rhodanese-like_dom_sf"/>
</dbReference>
<dbReference type="GO" id="GO:0051301">
    <property type="term" value="P:cell division"/>
    <property type="evidence" value="ECO:0007669"/>
    <property type="project" value="UniProtKB-UniRule"/>
</dbReference>
<sequence>SSHLATSALGFHDEADEAFTFGIDSNGSKHDLDDVCSQDSGLGGEQDRDSPSFKTPKGMPPKRSRSLTYKHYNEDTCSPLKYSPIKSSSLPRPSFSEALFISQIPESEDESIESPVLNDGFRELFKLDNWKNEAEGQVSSLIHAKLLHQPHRDKLNDPDPDDVAEISKEVTLVFSTDADTPSGCSANGRRKLQRSQSVDCRPRPSFKRCDPPSENPDPVLNKKWRGENETSTDKSDDVEDDVCDIMMPKARRLHRCHSETEAMIKCAISRMYSEPDLLGDCSKTYCLPTISGRHQDLKSISPETLSRLLADEFCEVVEEFHIIDCRYPYEFEGGHIQNAVNVYTRDGVMNKYIRSPLRVKDANKRMILVFHCEFSSERGPGLCRFLRRQDRETNKEFYPFLLYPEMYLLEGGYKHFFEHYSHLCEPRQYKTMLDKNHMEDLRKCRAKCKSWADDKISFRTGVRNLKF</sequence>
<dbReference type="OrthoDB" id="9999371at2759"/>
<evidence type="ECO:0000259" key="8">
    <source>
        <dbReference type="PROSITE" id="PS50206"/>
    </source>
</evidence>
<dbReference type="AlphaFoldDB" id="A0A8S3YJV9"/>
<feature type="non-terminal residue" evidence="9">
    <location>
        <position position="1"/>
    </location>
</feature>
<reference evidence="9" key="1">
    <citation type="submission" date="2021-04" db="EMBL/GenBank/DDBJ databases">
        <authorList>
            <consortium name="Molecular Ecology Group"/>
        </authorList>
    </citation>
    <scope>NUCLEOTIDE SEQUENCE</scope>
</reference>
<dbReference type="FunFam" id="3.40.250.10:FF:000036">
    <property type="entry name" value="M-phase inducer phosphatase"/>
    <property type="match status" value="1"/>
</dbReference>
<comment type="catalytic activity">
    <reaction evidence="6">
        <text>O-phospho-L-tyrosyl-[protein] + H2O = L-tyrosyl-[protein] + phosphate</text>
        <dbReference type="Rhea" id="RHEA:10684"/>
        <dbReference type="Rhea" id="RHEA-COMP:10136"/>
        <dbReference type="Rhea" id="RHEA-COMP:20101"/>
        <dbReference type="ChEBI" id="CHEBI:15377"/>
        <dbReference type="ChEBI" id="CHEBI:43474"/>
        <dbReference type="ChEBI" id="CHEBI:46858"/>
        <dbReference type="ChEBI" id="CHEBI:61978"/>
        <dbReference type="EC" id="3.1.3.48"/>
    </reaction>
</comment>
<evidence type="ECO:0000256" key="2">
    <source>
        <dbReference type="ARBA" id="ARBA00022618"/>
    </source>
</evidence>
<evidence type="ECO:0000256" key="3">
    <source>
        <dbReference type="ARBA" id="ARBA00022801"/>
    </source>
</evidence>
<dbReference type="Proteomes" id="UP000678393">
    <property type="component" value="Unassembled WGS sequence"/>
</dbReference>
<keyword evidence="5 6" id="KW-0131">Cell cycle</keyword>
<evidence type="ECO:0000256" key="5">
    <source>
        <dbReference type="ARBA" id="ARBA00023306"/>
    </source>
</evidence>
<dbReference type="GO" id="GO:0032502">
    <property type="term" value="P:developmental process"/>
    <property type="evidence" value="ECO:0007669"/>
    <property type="project" value="UniProtKB-ARBA"/>
</dbReference>
<dbReference type="InterPro" id="IPR000751">
    <property type="entry name" value="MPI_Phosphatase"/>
</dbReference>